<dbReference type="InterPro" id="IPR052769">
    <property type="entry name" value="TPR_domain_protein"/>
</dbReference>
<name>A0AAV1T3C5_9STRA</name>
<evidence type="ECO:0000313" key="2">
    <source>
        <dbReference type="Proteomes" id="UP001162060"/>
    </source>
</evidence>
<dbReference type="InterPro" id="IPR011990">
    <property type="entry name" value="TPR-like_helical_dom_sf"/>
</dbReference>
<dbReference type="PANTHER" id="PTHR46014:SF1">
    <property type="entry name" value="TETRATRICOPEPTIDE REPEAT PROTEIN 1"/>
    <property type="match status" value="1"/>
</dbReference>
<dbReference type="Proteomes" id="UP001162060">
    <property type="component" value="Unassembled WGS sequence"/>
</dbReference>
<organism evidence="1 2">
    <name type="scientific">Peronospora matthiolae</name>
    <dbReference type="NCBI Taxonomy" id="2874970"/>
    <lineage>
        <taxon>Eukaryota</taxon>
        <taxon>Sar</taxon>
        <taxon>Stramenopiles</taxon>
        <taxon>Oomycota</taxon>
        <taxon>Peronosporomycetes</taxon>
        <taxon>Peronosporales</taxon>
        <taxon>Peronosporaceae</taxon>
        <taxon>Peronospora</taxon>
    </lineage>
</organism>
<dbReference type="SMART" id="SM00028">
    <property type="entry name" value="TPR"/>
    <property type="match status" value="4"/>
</dbReference>
<dbReference type="SUPFAM" id="SSF48452">
    <property type="entry name" value="TPR-like"/>
    <property type="match status" value="1"/>
</dbReference>
<dbReference type="InterPro" id="IPR019734">
    <property type="entry name" value="TPR_rpt"/>
</dbReference>
<sequence>MRSTSYASWAAFDVEKELERVDETEKREAQQRQLKKQLQAKENIESSATQAAQQSADILAAQAAVAALKLKRKTRKGSCQETDRVAVVVDAEAEKAAAAELQMQAKLFARKHELLQQILTNRRLGDRILADEKQDWKAAKKGYQTALAAIAELEALAPALQTAETTWLATSKKQDSEGPVFIQDKRCGYEPERRCCNEKQMSSPKKNTNGSLLKADDPLDIIKTFYNDIYVGIGTCEFGENRLAAATEAFKEVLLRDDGQLSAWLKRGEAFEEMDAPLLAMLHYNRIANTDTKHGKAKEALERVKTKLLAEGDASADKNKVEEAISACTEGRTLKEALEQIQSAFEAANVLAVEGFYGYSTKKFQIVLGCLKAVRARPDVGSANDDVVLSVLRELEISCHLNIACGCLEIQRNYVQGLTHCDEALRLNGKYVVTYIRKGQLYHALHNYTEALRCFRTAKGLVVSAVEPRQADERDEMMLRTIDKATDKCEFDRNQYDMEYLRTLAAKSLKSNGLEV</sequence>
<dbReference type="Gene3D" id="1.25.40.10">
    <property type="entry name" value="Tetratricopeptide repeat domain"/>
    <property type="match status" value="2"/>
</dbReference>
<dbReference type="AlphaFoldDB" id="A0AAV1T3C5"/>
<gene>
    <name evidence="1" type="ORF">PM001_LOCUS899</name>
</gene>
<evidence type="ECO:0000313" key="1">
    <source>
        <dbReference type="EMBL" id="CAK7894847.1"/>
    </source>
</evidence>
<dbReference type="EMBL" id="CAKLBY020000004">
    <property type="protein sequence ID" value="CAK7894847.1"/>
    <property type="molecule type" value="Genomic_DNA"/>
</dbReference>
<accession>A0AAV1T3C5</accession>
<proteinExistence type="predicted"/>
<comment type="caution">
    <text evidence="1">The sequence shown here is derived from an EMBL/GenBank/DDBJ whole genome shotgun (WGS) entry which is preliminary data.</text>
</comment>
<protein>
    <submittedName>
        <fullName evidence="1">Uncharacterized protein</fullName>
    </submittedName>
</protein>
<reference evidence="1" key="1">
    <citation type="submission" date="2024-01" db="EMBL/GenBank/DDBJ databases">
        <authorList>
            <person name="Webb A."/>
        </authorList>
    </citation>
    <scope>NUCLEOTIDE SEQUENCE</scope>
    <source>
        <strain evidence="1">Pm1</strain>
    </source>
</reference>
<dbReference type="PANTHER" id="PTHR46014">
    <property type="entry name" value="TETRATRICOPEPTIDE REPEAT PROTEIN 1"/>
    <property type="match status" value="1"/>
</dbReference>